<reference evidence="8 9" key="1">
    <citation type="submission" date="2019-06" db="EMBL/GenBank/DDBJ databases">
        <title>Description of Kitasatospora acidophila sp. nov. isolated from pine grove soil, and reclassification of Streptomyces novaecaesareae to Kitasatospora novaeceasareae comb. nov.</title>
        <authorList>
            <person name="Kim M.J."/>
        </authorList>
    </citation>
    <scope>NUCLEOTIDE SEQUENCE [LARGE SCALE GENOMIC DNA]</scope>
    <source>
        <strain evidence="8 9">MMS16-CNU292</strain>
    </source>
</reference>
<dbReference type="PANTHER" id="PTHR12223:SF19">
    <property type="entry name" value="LEGUME LECTIN DOMAIN-CONTAINING PROTEIN"/>
    <property type="match status" value="1"/>
</dbReference>
<evidence type="ECO:0000256" key="4">
    <source>
        <dbReference type="ARBA" id="ARBA00023069"/>
    </source>
</evidence>
<evidence type="ECO:0000256" key="5">
    <source>
        <dbReference type="ARBA" id="ARBA00023273"/>
    </source>
</evidence>
<dbReference type="GO" id="GO:0005737">
    <property type="term" value="C:cytoplasm"/>
    <property type="evidence" value="ECO:0007669"/>
    <property type="project" value="UniProtKB-SubCell"/>
</dbReference>
<dbReference type="NCBIfam" id="NF012200">
    <property type="entry name" value="choice_anch_D"/>
    <property type="match status" value="3"/>
</dbReference>
<dbReference type="InterPro" id="IPR051136">
    <property type="entry name" value="Intracellular_Lectin-GPT"/>
</dbReference>
<gene>
    <name evidence="8" type="ORF">E6W39_34325</name>
</gene>
<dbReference type="InterPro" id="IPR015943">
    <property type="entry name" value="WD40/YVTN_repeat-like_dom_sf"/>
</dbReference>
<organism evidence="8 9">
    <name type="scientific">Kitasatospora acidiphila</name>
    <dbReference type="NCBI Taxonomy" id="2567942"/>
    <lineage>
        <taxon>Bacteria</taxon>
        <taxon>Bacillati</taxon>
        <taxon>Actinomycetota</taxon>
        <taxon>Actinomycetes</taxon>
        <taxon>Kitasatosporales</taxon>
        <taxon>Streptomycetaceae</taxon>
        <taxon>Kitasatospora</taxon>
    </lineage>
</organism>
<evidence type="ECO:0000313" key="9">
    <source>
        <dbReference type="Proteomes" id="UP000319103"/>
    </source>
</evidence>
<dbReference type="GO" id="GO:0005975">
    <property type="term" value="P:carbohydrate metabolic process"/>
    <property type="evidence" value="ECO:0007669"/>
    <property type="project" value="UniProtKB-ARBA"/>
</dbReference>
<comment type="subcellular location">
    <subcellularLocation>
        <location evidence="1">Cell projection</location>
        <location evidence="1">Cilium</location>
    </subcellularLocation>
    <subcellularLocation>
        <location evidence="2">Cytoplasm</location>
    </subcellularLocation>
</comment>
<dbReference type="Pfam" id="PF22544">
    <property type="entry name" value="HYDIN_VesB_CFA65-like_Ig"/>
    <property type="match status" value="1"/>
</dbReference>
<evidence type="ECO:0000256" key="1">
    <source>
        <dbReference type="ARBA" id="ARBA00004138"/>
    </source>
</evidence>
<dbReference type="Proteomes" id="UP000319103">
    <property type="component" value="Unassembled WGS sequence"/>
</dbReference>
<dbReference type="Gene3D" id="2.60.40.10">
    <property type="entry name" value="Immunoglobulins"/>
    <property type="match status" value="3"/>
</dbReference>
<evidence type="ECO:0000259" key="7">
    <source>
        <dbReference type="Pfam" id="PF22544"/>
    </source>
</evidence>
<proteinExistence type="predicted"/>
<dbReference type="SMART" id="SM00564">
    <property type="entry name" value="PQQ"/>
    <property type="match status" value="2"/>
</dbReference>
<keyword evidence="3" id="KW-0963">Cytoplasm</keyword>
<dbReference type="InterPro" id="IPR013783">
    <property type="entry name" value="Ig-like_fold"/>
</dbReference>
<dbReference type="RefSeq" id="WP_141636793.1">
    <property type="nucleotide sequence ID" value="NZ_VIGB01000003.1"/>
</dbReference>
<dbReference type="SUPFAM" id="SSF49899">
    <property type="entry name" value="Concanavalin A-like lectins/glucanases"/>
    <property type="match status" value="2"/>
</dbReference>
<evidence type="ECO:0000313" key="8">
    <source>
        <dbReference type="EMBL" id="TQF06361.1"/>
    </source>
</evidence>
<comment type="caution">
    <text evidence="8">The sequence shown here is derived from an EMBL/GenBank/DDBJ whole genome shotgun (WGS) entry which is preliminary data.</text>
</comment>
<evidence type="ECO:0000256" key="2">
    <source>
        <dbReference type="ARBA" id="ARBA00004496"/>
    </source>
</evidence>
<feature type="chain" id="PRO_5038510582" evidence="6">
    <location>
        <begin position="37"/>
        <end position="1234"/>
    </location>
</feature>
<dbReference type="InterPro" id="IPR011047">
    <property type="entry name" value="Quinoprotein_ADH-like_sf"/>
</dbReference>
<keyword evidence="9" id="KW-1185">Reference proteome</keyword>
<dbReference type="Gene3D" id="2.60.120.200">
    <property type="match status" value="2"/>
</dbReference>
<feature type="domain" description="HYDIN/VesB/CFA65-like Ig-like" evidence="7">
    <location>
        <begin position="733"/>
        <end position="831"/>
    </location>
</feature>
<feature type="signal peptide" evidence="6">
    <location>
        <begin position="1"/>
        <end position="36"/>
    </location>
</feature>
<keyword evidence="4" id="KW-0969">Cilium</keyword>
<keyword evidence="6" id="KW-0732">Signal</keyword>
<name>A0A540WBD3_9ACTN</name>
<evidence type="ECO:0000256" key="3">
    <source>
        <dbReference type="ARBA" id="ARBA00022490"/>
    </source>
</evidence>
<keyword evidence="5" id="KW-0966">Cell projection</keyword>
<sequence>MPKPPSRPLSALLASALFLGIALTSGQLSLAAPAVADEATASQDTLRTGWDQNEPGLTPSQVAGSDFGRQFSTAVDGQVYAQPVVTGGTVVVATENDKVYGVAAASGATTWSRDLGSPWPASVLGCGDLTPNIGVTGTPVVDSATNTVYLTAKVNDGPDSSHPHWYVHAMDATTGAERPGWPVTVQGSPVNNPGRTFDPLYAMQRPGLLLMGGTVYAAFGSHCDLGNYVGYLAGINTTSRALTLWATEDASSSAKAGIWQSGGGPVSDGAGRIFVTTGNGVSPAPGPGTSPPGQLAESLVRVGVNGDGSMSAQDFFSPSNASVLDQNDTDFGSGGPIGLPGPAFGTTAHPHLMVTVGKDGRIFLLDRDNLGGRSQGPNGTDAVLGTSGPFEGVWGHPAAFGGTSPFIYTVGSNAPLRALAYGTTGSGQPALTSTGTSSGTFGYSSGSPIVTSSGTDPSTALVWVEYSDGANGANGQLRAYDAVPVNGVLNLRYSAPIGTASKFAVPATDSGRVFVGTRDGHLLAFGRPSGAALSGTAVDFGDVAVGSTANGTVTVTATRTVTVSALTASAPFAAPQNPVLPTTLTAGQTLSVPVSFSPTSPAGAIGQLALTTDAGTLSVGLSGYGLHPGLTVTPAALDFGELPTSLTKTLGATFTNTGSTAETVLATTAPDSPFQTGDLPPAGTVLQPKQSLIVQVSYAPTAARSDTGSLAVTSTSGTATLNLTGSAVVGQAVLTLTPSGTDFGSMLVGQTALRSFDISNTGNIPLTITKAAPPAAPFAAIKPVAEGQQLGPGQVIHQTVSVTPTAVGAVTGTYQITSDDGRGPQPVTLTATATAPTTPTRVTVPAPGAGGWQLNGSAALSGTDLQLTQAVAHQAGSAVYPTPVLTDGLTAGFTSVIGGGNGADGQTFALLDPAANTAKSLGWSGGGLGYQSLTGVAVTMDTFKATGAPSGNYMAITVKGGTGFVQTATNVPNLRSGPHAVSVSVSGTTLTASVDGVQVLNASVPTLPPAALVAFTGGTGGLDDIHTVRDVNIQANGYAVAPPGLGGWTYNGSAAMSGTDLVLTQAVANQAGSAFAATPVASANLHAHFTAQIGNGTGADGLAFVLLDASKAGPTALGGSGGGMGYAGLPGVAVVLDTIRHTGDPSNNFVAVATGAVNNRLQYAATSTTVPQLRQGTHTVDVTTTPAGHLQVAIDGKQVIDTPVTLPANVLTGFSGATGGYTDVHTVRGVSIGY</sequence>
<dbReference type="Gene3D" id="2.130.10.10">
    <property type="entry name" value="YVTN repeat-like/Quinoprotein amine dehydrogenase"/>
    <property type="match status" value="1"/>
</dbReference>
<protein>
    <submittedName>
        <fullName evidence="8">Choice-of-anchor D domain-containing protein</fullName>
    </submittedName>
</protein>
<dbReference type="OrthoDB" id="3304767at2"/>
<dbReference type="EMBL" id="VIGB01000003">
    <property type="protein sequence ID" value="TQF06361.1"/>
    <property type="molecule type" value="Genomic_DNA"/>
</dbReference>
<dbReference type="InterPro" id="IPR013320">
    <property type="entry name" value="ConA-like_dom_sf"/>
</dbReference>
<dbReference type="InterPro" id="IPR018391">
    <property type="entry name" value="PQQ_b-propeller_rpt"/>
</dbReference>
<accession>A0A540WBD3</accession>
<dbReference type="InterPro" id="IPR053879">
    <property type="entry name" value="HYDIN_VesB_CFA65-like_Ig"/>
</dbReference>
<evidence type="ECO:0000256" key="6">
    <source>
        <dbReference type="SAM" id="SignalP"/>
    </source>
</evidence>
<dbReference type="AlphaFoldDB" id="A0A540WBD3"/>
<dbReference type="SUPFAM" id="SSF50998">
    <property type="entry name" value="Quinoprotein alcohol dehydrogenase-like"/>
    <property type="match status" value="1"/>
</dbReference>
<dbReference type="PANTHER" id="PTHR12223">
    <property type="entry name" value="VESICULAR MANNOSE-BINDING LECTIN"/>
    <property type="match status" value="1"/>
</dbReference>